<organism evidence="1 2">
    <name type="scientific">Pseudonocardia ailaonensis</name>
    <dbReference type="NCBI Taxonomy" id="367279"/>
    <lineage>
        <taxon>Bacteria</taxon>
        <taxon>Bacillati</taxon>
        <taxon>Actinomycetota</taxon>
        <taxon>Actinomycetes</taxon>
        <taxon>Pseudonocardiales</taxon>
        <taxon>Pseudonocardiaceae</taxon>
        <taxon>Pseudonocardia</taxon>
    </lineage>
</organism>
<sequence length="223" mass="23294">MLGMPPGFNDSPADIYLSEYAQAAIRAGGLPVHLPLDVDARQVAQRIDGLLISGGADIDPAHYGADAAAAPDYGDALRDASELALVQEMRSAGKPVLGICRGAQLINVALGGSLVADLPVGTGESHAARDHPRALRRHNVTFEAGSLAARLYGPSVAVNSFHHQAVDVPGKGVHVSGWADDGVVESIEVEDEDILGVQWHPEALDSDPAFEWLVTSSAVLITT</sequence>
<dbReference type="Proteomes" id="UP001500449">
    <property type="component" value="Unassembled WGS sequence"/>
</dbReference>
<accession>A0ABN2NBI2</accession>
<protein>
    <submittedName>
        <fullName evidence="1">Gamma-glutamyl-gamma-aminobutyrate hydrolase family protein</fullName>
    </submittedName>
</protein>
<dbReference type="InterPro" id="IPR044668">
    <property type="entry name" value="PuuD-like"/>
</dbReference>
<dbReference type="SUPFAM" id="SSF52317">
    <property type="entry name" value="Class I glutamine amidotransferase-like"/>
    <property type="match status" value="1"/>
</dbReference>
<dbReference type="InterPro" id="IPR011697">
    <property type="entry name" value="Peptidase_C26"/>
</dbReference>
<reference evidence="1 2" key="1">
    <citation type="journal article" date="2019" name="Int. J. Syst. Evol. Microbiol.">
        <title>The Global Catalogue of Microorganisms (GCM) 10K type strain sequencing project: providing services to taxonomists for standard genome sequencing and annotation.</title>
        <authorList>
            <consortium name="The Broad Institute Genomics Platform"/>
            <consortium name="The Broad Institute Genome Sequencing Center for Infectious Disease"/>
            <person name="Wu L."/>
            <person name="Ma J."/>
        </authorList>
    </citation>
    <scope>NUCLEOTIDE SEQUENCE [LARGE SCALE GENOMIC DNA]</scope>
    <source>
        <strain evidence="1 2">JCM 16009</strain>
    </source>
</reference>
<keyword evidence="2" id="KW-1185">Reference proteome</keyword>
<evidence type="ECO:0000313" key="2">
    <source>
        <dbReference type="Proteomes" id="UP001500449"/>
    </source>
</evidence>
<keyword evidence="1" id="KW-0378">Hydrolase</keyword>
<dbReference type="GO" id="GO:0016787">
    <property type="term" value="F:hydrolase activity"/>
    <property type="evidence" value="ECO:0007669"/>
    <property type="project" value="UniProtKB-KW"/>
</dbReference>
<proteinExistence type="predicted"/>
<evidence type="ECO:0000313" key="1">
    <source>
        <dbReference type="EMBL" id="GAA1860063.1"/>
    </source>
</evidence>
<dbReference type="PANTHER" id="PTHR43235:SF1">
    <property type="entry name" value="GLUTAMINE AMIDOTRANSFERASE PB2B2.05-RELATED"/>
    <property type="match status" value="1"/>
</dbReference>
<comment type="caution">
    <text evidence="1">The sequence shown here is derived from an EMBL/GenBank/DDBJ whole genome shotgun (WGS) entry which is preliminary data.</text>
</comment>
<dbReference type="Pfam" id="PF07722">
    <property type="entry name" value="Peptidase_C26"/>
    <property type="match status" value="1"/>
</dbReference>
<dbReference type="CDD" id="cd01745">
    <property type="entry name" value="GATase1_2"/>
    <property type="match status" value="1"/>
</dbReference>
<name>A0ABN2NBI2_9PSEU</name>
<dbReference type="EMBL" id="BAAAQK010000018">
    <property type="protein sequence ID" value="GAA1860063.1"/>
    <property type="molecule type" value="Genomic_DNA"/>
</dbReference>
<dbReference type="PANTHER" id="PTHR43235">
    <property type="entry name" value="GLUTAMINE AMIDOTRANSFERASE PB2B2.05-RELATED"/>
    <property type="match status" value="1"/>
</dbReference>
<dbReference type="InterPro" id="IPR029062">
    <property type="entry name" value="Class_I_gatase-like"/>
</dbReference>
<dbReference type="PROSITE" id="PS51273">
    <property type="entry name" value="GATASE_TYPE_1"/>
    <property type="match status" value="1"/>
</dbReference>
<dbReference type="Gene3D" id="3.40.50.880">
    <property type="match status" value="1"/>
</dbReference>
<gene>
    <name evidence="1" type="ORF">GCM10009836_45270</name>
</gene>